<dbReference type="Pfam" id="PF13360">
    <property type="entry name" value="PQQ_2"/>
    <property type="match status" value="3"/>
</dbReference>
<evidence type="ECO:0000259" key="2">
    <source>
        <dbReference type="Pfam" id="PF13360"/>
    </source>
</evidence>
<feature type="region of interest" description="Disordered" evidence="1">
    <location>
        <begin position="1"/>
        <end position="35"/>
    </location>
</feature>
<dbReference type="InterPro" id="IPR015943">
    <property type="entry name" value="WD40/YVTN_repeat-like_dom_sf"/>
</dbReference>
<sequence>MRAPRAAHRPHNPHAPTNLKQPPTSVRPRSTPEVLGGRVRGESRAAHAAFPEIPMTRFPVTFRCSIVILVATVSAVMVSKVDADDSSWTRFHGPEGLGYVAGESLPEAFPSGKPKWRVDLGSTDVGSPVVYGHSVYLLSTDSAAKTISLQSRDLATGQQNWITRHDQMPSRTHSRNTLGSCTPAVDDQHVYFAYASVEHTWLICVDHDGNEVWKRDFGSWVSSHGFGTSPRLITQADGTSAVVILLSQQAAEMDPGQTPGTSNLVAVSSTSGETIWNTKLTATRSCYGTPATFHDGQTQQLIGSNTGDGIFGIDSANGKMLWNKKVFDKRCCSTPIVFGDIAIATTGSGGGGNALVAVRIPKQEGESPQQIYRIDRNAPYVPTPVLKEGRLFMIDDKGIASCVSASDGEVFWKQRIGGNYSASPIVVGDTMITTSLDGTISLISASERFELLGQHSLDAPIAATPAYTQGNLLIRSGQELYCW</sequence>
<name>A0A5C5WKV9_9BACT</name>
<keyword evidence="4" id="KW-1185">Reference proteome</keyword>
<dbReference type="InterPro" id="IPR011047">
    <property type="entry name" value="Quinoprotein_ADH-like_sf"/>
</dbReference>
<dbReference type="PANTHER" id="PTHR34512:SF30">
    <property type="entry name" value="OUTER MEMBRANE PROTEIN ASSEMBLY FACTOR BAMB"/>
    <property type="match status" value="1"/>
</dbReference>
<dbReference type="AlphaFoldDB" id="A0A5C5WKV9"/>
<dbReference type="Proteomes" id="UP000316598">
    <property type="component" value="Unassembled WGS sequence"/>
</dbReference>
<dbReference type="SUPFAM" id="SSF50998">
    <property type="entry name" value="Quinoprotein alcohol dehydrogenase-like"/>
    <property type="match status" value="1"/>
</dbReference>
<gene>
    <name evidence="3" type="ORF">Pla22_33460</name>
</gene>
<feature type="compositionally biased region" description="Basic residues" evidence="1">
    <location>
        <begin position="1"/>
        <end position="12"/>
    </location>
</feature>
<feature type="domain" description="Pyrrolo-quinoline quinone repeat" evidence="2">
    <location>
        <begin position="384"/>
        <end position="445"/>
    </location>
</feature>
<proteinExistence type="predicted"/>
<comment type="caution">
    <text evidence="3">The sequence shown here is derived from an EMBL/GenBank/DDBJ whole genome shotgun (WGS) entry which is preliminary data.</text>
</comment>
<evidence type="ECO:0000313" key="3">
    <source>
        <dbReference type="EMBL" id="TWT50603.1"/>
    </source>
</evidence>
<evidence type="ECO:0000256" key="1">
    <source>
        <dbReference type="SAM" id="MobiDB-lite"/>
    </source>
</evidence>
<accession>A0A5C5WKV9</accession>
<feature type="domain" description="Pyrrolo-quinoline quinone repeat" evidence="2">
    <location>
        <begin position="111"/>
        <end position="214"/>
    </location>
</feature>
<dbReference type="EMBL" id="SJPI01000002">
    <property type="protein sequence ID" value="TWT50603.1"/>
    <property type="molecule type" value="Genomic_DNA"/>
</dbReference>
<protein>
    <submittedName>
        <fullName evidence="3">Outer membrane biogenesis protein BamB</fullName>
    </submittedName>
</protein>
<reference evidence="3 4" key="1">
    <citation type="submission" date="2019-02" db="EMBL/GenBank/DDBJ databases">
        <title>Deep-cultivation of Planctomycetes and their phenomic and genomic characterization uncovers novel biology.</title>
        <authorList>
            <person name="Wiegand S."/>
            <person name="Jogler M."/>
            <person name="Boedeker C."/>
            <person name="Pinto D."/>
            <person name="Vollmers J."/>
            <person name="Rivas-Marin E."/>
            <person name="Kohn T."/>
            <person name="Peeters S.H."/>
            <person name="Heuer A."/>
            <person name="Rast P."/>
            <person name="Oberbeckmann S."/>
            <person name="Bunk B."/>
            <person name="Jeske O."/>
            <person name="Meyerdierks A."/>
            <person name="Storesund J.E."/>
            <person name="Kallscheuer N."/>
            <person name="Luecker S."/>
            <person name="Lage O.M."/>
            <person name="Pohl T."/>
            <person name="Merkel B.J."/>
            <person name="Hornburger P."/>
            <person name="Mueller R.-W."/>
            <person name="Bruemmer F."/>
            <person name="Labrenz M."/>
            <person name="Spormann A.M."/>
            <person name="Op Den Camp H."/>
            <person name="Overmann J."/>
            <person name="Amann R."/>
            <person name="Jetten M.S.M."/>
            <person name="Mascher T."/>
            <person name="Medema M.H."/>
            <person name="Devos D.P."/>
            <person name="Kaster A.-K."/>
            <person name="Ovreas L."/>
            <person name="Rohde M."/>
            <person name="Galperin M.Y."/>
            <person name="Jogler C."/>
        </authorList>
    </citation>
    <scope>NUCLEOTIDE SEQUENCE [LARGE SCALE GENOMIC DNA]</scope>
    <source>
        <strain evidence="3 4">Pla22</strain>
    </source>
</reference>
<organism evidence="3 4">
    <name type="scientific">Rubripirellula amarantea</name>
    <dbReference type="NCBI Taxonomy" id="2527999"/>
    <lineage>
        <taxon>Bacteria</taxon>
        <taxon>Pseudomonadati</taxon>
        <taxon>Planctomycetota</taxon>
        <taxon>Planctomycetia</taxon>
        <taxon>Pirellulales</taxon>
        <taxon>Pirellulaceae</taxon>
        <taxon>Rubripirellula</taxon>
    </lineage>
</organism>
<dbReference type="PANTHER" id="PTHR34512">
    <property type="entry name" value="CELL SURFACE PROTEIN"/>
    <property type="match status" value="1"/>
</dbReference>
<dbReference type="Gene3D" id="2.130.10.10">
    <property type="entry name" value="YVTN repeat-like/Quinoprotein amine dehydrogenase"/>
    <property type="match status" value="2"/>
</dbReference>
<feature type="domain" description="Pyrrolo-quinoline quinone repeat" evidence="2">
    <location>
        <begin position="263"/>
        <end position="351"/>
    </location>
</feature>
<dbReference type="InterPro" id="IPR002372">
    <property type="entry name" value="PQQ_rpt_dom"/>
</dbReference>
<feature type="compositionally biased region" description="Polar residues" evidence="1">
    <location>
        <begin position="18"/>
        <end position="28"/>
    </location>
</feature>
<evidence type="ECO:0000313" key="4">
    <source>
        <dbReference type="Proteomes" id="UP000316598"/>
    </source>
</evidence>